<protein>
    <submittedName>
        <fullName evidence="2">Aminoglycoside phosphotransferase family protein</fullName>
        <ecNumber evidence="2">2.7.1.-</ecNumber>
    </submittedName>
</protein>
<dbReference type="SUPFAM" id="SSF56112">
    <property type="entry name" value="Protein kinase-like (PK-like)"/>
    <property type="match status" value="1"/>
</dbReference>
<dbReference type="EC" id="2.7.1.-" evidence="2"/>
<dbReference type="EMBL" id="JBHSLN010000021">
    <property type="protein sequence ID" value="MFC5297573.1"/>
    <property type="molecule type" value="Genomic_DNA"/>
</dbReference>
<proteinExistence type="predicted"/>
<reference evidence="3" key="1">
    <citation type="journal article" date="2019" name="Int. J. Syst. Evol. Microbiol.">
        <title>The Global Catalogue of Microorganisms (GCM) 10K type strain sequencing project: providing services to taxonomists for standard genome sequencing and annotation.</title>
        <authorList>
            <consortium name="The Broad Institute Genomics Platform"/>
            <consortium name="The Broad Institute Genome Sequencing Center for Infectious Disease"/>
            <person name="Wu L."/>
            <person name="Ma J."/>
        </authorList>
    </citation>
    <scope>NUCLEOTIDE SEQUENCE [LARGE SCALE GENOMIC DNA]</scope>
    <source>
        <strain evidence="3">CGMCC 1.16455</strain>
    </source>
</reference>
<dbReference type="Proteomes" id="UP001595937">
    <property type="component" value="Unassembled WGS sequence"/>
</dbReference>
<dbReference type="GeneID" id="303298073"/>
<feature type="domain" description="Aminoglycoside phosphotransferase" evidence="1">
    <location>
        <begin position="68"/>
        <end position="313"/>
    </location>
</feature>
<evidence type="ECO:0000313" key="2">
    <source>
        <dbReference type="EMBL" id="MFC5297573.1"/>
    </source>
</evidence>
<sequence length="376" mass="39684">MVPAAPDHPTALLDPASPAMGQRLVEAWRTGALIMPLGADSSPVHLPGLHRSVLPASLSGTARVSLAGVGERFAAWRVTPQENAPLIVRIPHVPPDELHQDLSQEIAALTLIPTGVGPAPIAVHDDPVTSPIGHAYVVASDVPGTAAAPEAWSDQGLAAHARVLARLHGVPAPGRGPVVLGADPWAAVPRGVPSLLNEVEEEVAAWRGAHGPVIEEHGLEPFLEAALARVAAVEGEIAGLDGFVLSHGDLCATNILWEHASVVRYIDFEWAQGDDPARDLAIIGGAVHGGPWYVPLVEEQITTFVDTYVQARGENGELPASVADTASLRDRMRAWTAYERTAMLVHVASRASTRASHRRVLPILRGTLARELGLPD</sequence>
<dbReference type="Gene3D" id="3.90.1200.10">
    <property type="match status" value="1"/>
</dbReference>
<organism evidence="2 3">
    <name type="scientific">Brachybacterium tyrofermentans</name>
    <dbReference type="NCBI Taxonomy" id="47848"/>
    <lineage>
        <taxon>Bacteria</taxon>
        <taxon>Bacillati</taxon>
        <taxon>Actinomycetota</taxon>
        <taxon>Actinomycetes</taxon>
        <taxon>Micrococcales</taxon>
        <taxon>Dermabacteraceae</taxon>
        <taxon>Brachybacterium</taxon>
    </lineage>
</organism>
<dbReference type="InterPro" id="IPR011009">
    <property type="entry name" value="Kinase-like_dom_sf"/>
</dbReference>
<dbReference type="Pfam" id="PF01636">
    <property type="entry name" value="APH"/>
    <property type="match status" value="1"/>
</dbReference>
<dbReference type="PANTHER" id="PTHR21310">
    <property type="entry name" value="AMINOGLYCOSIDE PHOSPHOTRANSFERASE-RELATED-RELATED"/>
    <property type="match status" value="1"/>
</dbReference>
<gene>
    <name evidence="2" type="ORF">ACFPK8_08620</name>
</gene>
<dbReference type="InterPro" id="IPR002575">
    <property type="entry name" value="Aminoglycoside_PTrfase"/>
</dbReference>
<dbReference type="GO" id="GO:0016740">
    <property type="term" value="F:transferase activity"/>
    <property type="evidence" value="ECO:0007669"/>
    <property type="project" value="UniProtKB-KW"/>
</dbReference>
<accession>A0ABW0FEY5</accession>
<name>A0ABW0FEY5_9MICO</name>
<keyword evidence="3" id="KW-1185">Reference proteome</keyword>
<evidence type="ECO:0000313" key="3">
    <source>
        <dbReference type="Proteomes" id="UP001595937"/>
    </source>
</evidence>
<keyword evidence="2" id="KW-0808">Transferase</keyword>
<evidence type="ECO:0000259" key="1">
    <source>
        <dbReference type="Pfam" id="PF01636"/>
    </source>
</evidence>
<comment type="caution">
    <text evidence="2">The sequence shown here is derived from an EMBL/GenBank/DDBJ whole genome shotgun (WGS) entry which is preliminary data.</text>
</comment>
<dbReference type="RefSeq" id="WP_343925005.1">
    <property type="nucleotide sequence ID" value="NZ_BAAAIR010000044.1"/>
</dbReference>
<dbReference type="InterPro" id="IPR051678">
    <property type="entry name" value="AGP_Transferase"/>
</dbReference>